<evidence type="ECO:0008006" key="4">
    <source>
        <dbReference type="Google" id="ProtNLM"/>
    </source>
</evidence>
<feature type="chain" id="PRO_5040857278" description="LVIVD repeat-containing protein" evidence="1">
    <location>
        <begin position="23"/>
        <end position="439"/>
    </location>
</feature>
<dbReference type="SUPFAM" id="SSF82171">
    <property type="entry name" value="DPP6 N-terminal domain-like"/>
    <property type="match status" value="1"/>
</dbReference>
<evidence type="ECO:0000313" key="3">
    <source>
        <dbReference type="Proteomes" id="UP001139125"/>
    </source>
</evidence>
<evidence type="ECO:0000256" key="1">
    <source>
        <dbReference type="SAM" id="SignalP"/>
    </source>
</evidence>
<keyword evidence="1" id="KW-0732">Signal</keyword>
<reference evidence="2" key="1">
    <citation type="submission" date="2022-06" db="EMBL/GenBank/DDBJ databases">
        <title>Gracilimonas sp. CAU 1638 isolated from sea sediment.</title>
        <authorList>
            <person name="Kim W."/>
        </authorList>
    </citation>
    <scope>NUCLEOTIDE SEQUENCE</scope>
    <source>
        <strain evidence="2">CAU 1638</strain>
    </source>
</reference>
<gene>
    <name evidence="2" type="ORF">NM125_08460</name>
</gene>
<keyword evidence="3" id="KW-1185">Reference proteome</keyword>
<feature type="signal peptide" evidence="1">
    <location>
        <begin position="1"/>
        <end position="22"/>
    </location>
</feature>
<comment type="caution">
    <text evidence="2">The sequence shown here is derived from an EMBL/GenBank/DDBJ whole genome shotgun (WGS) entry which is preliminary data.</text>
</comment>
<protein>
    <recommendedName>
        <fullName evidence="4">LVIVD repeat-containing protein</fullName>
    </recommendedName>
</protein>
<dbReference type="AlphaFoldDB" id="A0A9X2RFA9"/>
<evidence type="ECO:0000313" key="2">
    <source>
        <dbReference type="EMBL" id="MCP9291612.1"/>
    </source>
</evidence>
<dbReference type="Proteomes" id="UP001139125">
    <property type="component" value="Unassembled WGS sequence"/>
</dbReference>
<dbReference type="EMBL" id="JANDBC010000001">
    <property type="protein sequence ID" value="MCP9291612.1"/>
    <property type="molecule type" value="Genomic_DNA"/>
</dbReference>
<organism evidence="2 3">
    <name type="scientific">Gracilimonas sediminicola</name>
    <dbReference type="NCBI Taxonomy" id="2952158"/>
    <lineage>
        <taxon>Bacteria</taxon>
        <taxon>Pseudomonadati</taxon>
        <taxon>Balneolota</taxon>
        <taxon>Balneolia</taxon>
        <taxon>Balneolales</taxon>
        <taxon>Balneolaceae</taxon>
        <taxon>Gracilimonas</taxon>
    </lineage>
</organism>
<dbReference type="RefSeq" id="WP_255134475.1">
    <property type="nucleotide sequence ID" value="NZ_JANDBC010000001.1"/>
</dbReference>
<proteinExistence type="predicted"/>
<sequence length="439" mass="48663">MYKSFIYAVILFLNISGFTALAQVNDELPKRSDNLEVLSHVPLGAPLSVTDIVIEQELSRPYAYVGRMQAEKGFDIIDLSNPEKAEVIYRWRMPNEELHVGLGGMDPKYFKHKNRYYVVQSLQFFQGGPNTDAGAVVVDVTGLPDVSKVKTVGYVRNAEHPGGFHNIFMYKHSDGRPLLFATTSGDDAYVYDLGKFVEGKEDILAGTIPNPDTPARMAGASLGYHDFYVGYHPDSQQDRFYGGGAGGYFVFDVTEMDSVSLLASVTGVSGVVWGHTVTPSPDGRYIVGETEYMHAPLRIFDLKPALDGDVQNISDPISSWNFDYENLVHNHEVRWPYLFVSGYEDGLLVVDLFSPDEPKTVAYYDTFLGKHQSGMCGDNTCNGAFGVDVRNEDGLIVVSDMGTGFWAFRLDDFQGWNGRGWGLPNISSAQNWDDGPTEN</sequence>
<accession>A0A9X2RFA9</accession>
<name>A0A9X2RFA9_9BACT</name>